<dbReference type="EMBL" id="JAFJMO010000004">
    <property type="protein sequence ID" value="KAJ8279931.1"/>
    <property type="molecule type" value="Genomic_DNA"/>
</dbReference>
<organism evidence="1 2">
    <name type="scientific">Conger conger</name>
    <name type="common">Conger eel</name>
    <name type="synonym">Muraena conger</name>
    <dbReference type="NCBI Taxonomy" id="82655"/>
    <lineage>
        <taxon>Eukaryota</taxon>
        <taxon>Metazoa</taxon>
        <taxon>Chordata</taxon>
        <taxon>Craniata</taxon>
        <taxon>Vertebrata</taxon>
        <taxon>Euteleostomi</taxon>
        <taxon>Actinopterygii</taxon>
        <taxon>Neopterygii</taxon>
        <taxon>Teleostei</taxon>
        <taxon>Anguilliformes</taxon>
        <taxon>Congridae</taxon>
        <taxon>Conger</taxon>
    </lineage>
</organism>
<sequence>MAGAGTHGDQTKRHGGRSRKEPVLFTAADSALVPCQALARVLPHSLLIRRLEPRSRAGGARCGGLGGGVWRRRWGPSALLGRAGGRREGRETGGGQDRYISAAPDDRDFVALQTWCTFLPRTLVTFTFEYCGVLYPVQRLSVIEFTREKWKR</sequence>
<evidence type="ECO:0000313" key="1">
    <source>
        <dbReference type="EMBL" id="KAJ8279931.1"/>
    </source>
</evidence>
<reference evidence="1" key="1">
    <citation type="journal article" date="2023" name="Science">
        <title>Genome structures resolve the early diversification of teleost fishes.</title>
        <authorList>
            <person name="Parey E."/>
            <person name="Louis A."/>
            <person name="Montfort J."/>
            <person name="Bouchez O."/>
            <person name="Roques C."/>
            <person name="Iampietro C."/>
            <person name="Lluch J."/>
            <person name="Castinel A."/>
            <person name="Donnadieu C."/>
            <person name="Desvignes T."/>
            <person name="Floi Bucao C."/>
            <person name="Jouanno E."/>
            <person name="Wen M."/>
            <person name="Mejri S."/>
            <person name="Dirks R."/>
            <person name="Jansen H."/>
            <person name="Henkel C."/>
            <person name="Chen W.J."/>
            <person name="Zahm M."/>
            <person name="Cabau C."/>
            <person name="Klopp C."/>
            <person name="Thompson A.W."/>
            <person name="Robinson-Rechavi M."/>
            <person name="Braasch I."/>
            <person name="Lecointre G."/>
            <person name="Bobe J."/>
            <person name="Postlethwait J.H."/>
            <person name="Berthelot C."/>
            <person name="Roest Crollius H."/>
            <person name="Guiguen Y."/>
        </authorList>
    </citation>
    <scope>NUCLEOTIDE SEQUENCE</scope>
    <source>
        <strain evidence="1">Concon-B</strain>
    </source>
</reference>
<proteinExistence type="predicted"/>
<comment type="caution">
    <text evidence="1">The sequence shown here is derived from an EMBL/GenBank/DDBJ whole genome shotgun (WGS) entry which is preliminary data.</text>
</comment>
<evidence type="ECO:0000313" key="2">
    <source>
        <dbReference type="Proteomes" id="UP001152803"/>
    </source>
</evidence>
<accession>A0A9Q1DTA0</accession>
<name>A0A9Q1DTA0_CONCO</name>
<protein>
    <submittedName>
        <fullName evidence="1">Uncharacterized protein</fullName>
    </submittedName>
</protein>
<dbReference type="Proteomes" id="UP001152803">
    <property type="component" value="Unassembled WGS sequence"/>
</dbReference>
<keyword evidence="2" id="KW-1185">Reference proteome</keyword>
<dbReference type="AlphaFoldDB" id="A0A9Q1DTA0"/>
<gene>
    <name evidence="1" type="ORF">COCON_G00069970</name>
</gene>